<comment type="similarity">
    <text evidence="1">Belongs to the protein-tyrosine phosphatase family. Non-receptor class dual specificity subfamily.</text>
</comment>
<dbReference type="EMBL" id="UYYF01000263">
    <property type="protein sequence ID" value="VDM97380.1"/>
    <property type="molecule type" value="Genomic_DNA"/>
</dbReference>
<dbReference type="AlphaFoldDB" id="A0A0N5CNK5"/>
<keyword evidence="2" id="KW-0378">Hydrolase</keyword>
<feature type="domain" description="Tyrosine-protein phosphatase" evidence="4">
    <location>
        <begin position="25"/>
        <end position="181"/>
    </location>
</feature>
<reference evidence="7" key="1">
    <citation type="submission" date="2017-02" db="UniProtKB">
        <authorList>
            <consortium name="WormBaseParasite"/>
        </authorList>
    </citation>
    <scope>IDENTIFICATION</scope>
</reference>
<reference evidence="5 6" key="2">
    <citation type="submission" date="2018-11" db="EMBL/GenBank/DDBJ databases">
        <authorList>
            <consortium name="Pathogen Informatics"/>
        </authorList>
    </citation>
    <scope>NUCLEOTIDE SEQUENCE [LARGE SCALE GENOMIC DNA]</scope>
</reference>
<dbReference type="Gene3D" id="3.90.190.10">
    <property type="entry name" value="Protein tyrosine phosphatase superfamily"/>
    <property type="match status" value="1"/>
</dbReference>
<evidence type="ECO:0000313" key="6">
    <source>
        <dbReference type="Proteomes" id="UP000276776"/>
    </source>
</evidence>
<dbReference type="OrthoDB" id="285418at2759"/>
<evidence type="ECO:0000256" key="1">
    <source>
        <dbReference type="ARBA" id="ARBA00008601"/>
    </source>
</evidence>
<accession>A0A0N5CNK5</accession>
<dbReference type="GO" id="GO:0005737">
    <property type="term" value="C:cytoplasm"/>
    <property type="evidence" value="ECO:0007669"/>
    <property type="project" value="TreeGrafter"/>
</dbReference>
<evidence type="ECO:0000256" key="2">
    <source>
        <dbReference type="ARBA" id="ARBA00022801"/>
    </source>
</evidence>
<dbReference type="WBParaSite" id="TCLT_0000176701-mRNA-1">
    <property type="protein sequence ID" value="TCLT_0000176701-mRNA-1"/>
    <property type="gene ID" value="TCLT_0000176701"/>
</dbReference>
<keyword evidence="3" id="KW-0904">Protein phosphatase</keyword>
<dbReference type="GO" id="GO:0004721">
    <property type="term" value="F:phosphoprotein phosphatase activity"/>
    <property type="evidence" value="ECO:0007669"/>
    <property type="project" value="UniProtKB-KW"/>
</dbReference>
<proteinExistence type="inferred from homology"/>
<dbReference type="InterPro" id="IPR029021">
    <property type="entry name" value="Prot-tyrosine_phosphatase-like"/>
</dbReference>
<evidence type="ECO:0000313" key="7">
    <source>
        <dbReference type="WBParaSite" id="TCLT_0000176701-mRNA-1"/>
    </source>
</evidence>
<protein>
    <submittedName>
        <fullName evidence="7">Tyrosine-protein phosphatase domain-containing protein</fullName>
    </submittedName>
</protein>
<name>A0A0N5CNK5_THECL</name>
<gene>
    <name evidence="5" type="ORF">TCLT_LOCUS1768</name>
</gene>
<dbReference type="InterPro" id="IPR052103">
    <property type="entry name" value="Dual_spec_Phospatases"/>
</dbReference>
<dbReference type="Proteomes" id="UP000276776">
    <property type="component" value="Unassembled WGS sequence"/>
</dbReference>
<organism evidence="7">
    <name type="scientific">Thelazia callipaeda</name>
    <name type="common">Oriental eyeworm</name>
    <name type="synonym">Parasitic nematode</name>
    <dbReference type="NCBI Taxonomy" id="103827"/>
    <lineage>
        <taxon>Eukaryota</taxon>
        <taxon>Metazoa</taxon>
        <taxon>Ecdysozoa</taxon>
        <taxon>Nematoda</taxon>
        <taxon>Chromadorea</taxon>
        <taxon>Rhabditida</taxon>
        <taxon>Spirurina</taxon>
        <taxon>Spiruromorpha</taxon>
        <taxon>Thelazioidea</taxon>
        <taxon>Thelaziidae</taxon>
        <taxon>Thelazia</taxon>
    </lineage>
</organism>
<dbReference type="Pfam" id="PF00782">
    <property type="entry name" value="DSPc"/>
    <property type="match status" value="1"/>
</dbReference>
<dbReference type="InterPro" id="IPR000340">
    <property type="entry name" value="Dual-sp_phosphatase_cat-dom"/>
</dbReference>
<evidence type="ECO:0000313" key="5">
    <source>
        <dbReference type="EMBL" id="VDM97380.1"/>
    </source>
</evidence>
<dbReference type="PROSITE" id="PS50054">
    <property type="entry name" value="TYR_PHOSPHATASE_DUAL"/>
    <property type="match status" value="1"/>
</dbReference>
<dbReference type="SMART" id="SM00195">
    <property type="entry name" value="DSPc"/>
    <property type="match status" value="1"/>
</dbReference>
<evidence type="ECO:0000259" key="4">
    <source>
        <dbReference type="PROSITE" id="PS50054"/>
    </source>
</evidence>
<keyword evidence="6" id="KW-1185">Reference proteome</keyword>
<dbReference type="InterPro" id="IPR020422">
    <property type="entry name" value="TYR_PHOSPHATASE_DUAL_dom"/>
</dbReference>
<dbReference type="STRING" id="103827.A0A0N5CNK5"/>
<dbReference type="PANTHER" id="PTHR45961">
    <property type="entry name" value="IP21249P"/>
    <property type="match status" value="1"/>
</dbReference>
<dbReference type="PANTHER" id="PTHR45961:SF9">
    <property type="entry name" value="DUAL SPECIFICITY PROTEIN PHOSPHATASE 14"/>
    <property type="match status" value="1"/>
</dbReference>
<dbReference type="SUPFAM" id="SSF52799">
    <property type="entry name" value="(Phosphotyrosine protein) phosphatases II"/>
    <property type="match status" value="1"/>
</dbReference>
<sequence>MISERSTQPRDRYIYFHVQNTEHAGISQVLPGLYLSGICALQPATIQEHGITMIVNATSEVPNILSLDRIVWMKLWMKNGHRPWPVSYMESICQNKERIETNQIKQLVLKILTALSRGDKVLIHSVQGTSRCATVCLALLTKSQFKTLRDAYKYLASVRPKVEPDIFFWRQLISFEQKIKRNNGSVKIVRDERDTSLLLPDVYREFALQREGNLNNNKVERKSIERGNHCCKQKITDREIIIDEEKGVKRKVPNQLEKTRSVSCADVDEVIIGVESVAVTGRRSRLYRRKMSWGKKFRPVLEPLIEVL</sequence>
<evidence type="ECO:0000256" key="3">
    <source>
        <dbReference type="ARBA" id="ARBA00022912"/>
    </source>
</evidence>